<dbReference type="InterPro" id="IPR002931">
    <property type="entry name" value="Transglutaminase-like"/>
</dbReference>
<proteinExistence type="predicted"/>
<evidence type="ECO:0000313" key="2">
    <source>
        <dbReference type="EMBL" id="PIX92140.1"/>
    </source>
</evidence>
<dbReference type="EMBL" id="PFJV01000084">
    <property type="protein sequence ID" value="PIX92140.1"/>
    <property type="molecule type" value="Genomic_DNA"/>
</dbReference>
<feature type="non-terminal residue" evidence="2">
    <location>
        <position position="96"/>
    </location>
</feature>
<dbReference type="Proteomes" id="UP000230658">
    <property type="component" value="Unassembled WGS sequence"/>
</dbReference>
<sequence>VPQIYDFVESRNPSDYLNSNIVHWDDADWKNYQPLINKVNEITSGINNDFEKAKAIANWVRNSKLYGEPSPANEGKSVIEIFNSNTGVCMDAAILT</sequence>
<feature type="non-terminal residue" evidence="2">
    <location>
        <position position="1"/>
    </location>
</feature>
<dbReference type="Pfam" id="PF01841">
    <property type="entry name" value="Transglut_core"/>
    <property type="match status" value="1"/>
</dbReference>
<reference evidence="3" key="1">
    <citation type="submission" date="2017-09" db="EMBL/GenBank/DDBJ databases">
        <title>Depth-based differentiation of microbial function through sediment-hosted aquifers and enrichment of novel symbionts in the deep terrestrial subsurface.</title>
        <authorList>
            <person name="Probst A.J."/>
            <person name="Ladd B."/>
            <person name="Jarett J.K."/>
            <person name="Geller-Mcgrath D.E."/>
            <person name="Sieber C.M.K."/>
            <person name="Emerson J.B."/>
            <person name="Anantharaman K."/>
            <person name="Thomas B.C."/>
            <person name="Malmstrom R."/>
            <person name="Stieglmeier M."/>
            <person name="Klingl A."/>
            <person name="Woyke T."/>
            <person name="Ryan C.M."/>
            <person name="Banfield J.F."/>
        </authorList>
    </citation>
    <scope>NUCLEOTIDE SEQUENCE [LARGE SCALE GENOMIC DNA]</scope>
</reference>
<gene>
    <name evidence="2" type="ORF">COZ26_03415</name>
</gene>
<dbReference type="AlphaFoldDB" id="A0A2M7MGC9"/>
<accession>A0A2M7MGC9</accession>
<organism evidence="2 3">
    <name type="scientific">Candidatus Kuenenbacteria bacterium CG_4_10_14_3_um_filter_39_14</name>
    <dbReference type="NCBI Taxonomy" id="1974614"/>
    <lineage>
        <taxon>Bacteria</taxon>
        <taxon>Candidatus Kueneniibacteriota</taxon>
    </lineage>
</organism>
<dbReference type="InterPro" id="IPR038765">
    <property type="entry name" value="Papain-like_cys_pep_sf"/>
</dbReference>
<feature type="domain" description="Transglutaminase-like" evidence="1">
    <location>
        <begin position="39"/>
        <end position="95"/>
    </location>
</feature>
<comment type="caution">
    <text evidence="2">The sequence shown here is derived from an EMBL/GenBank/DDBJ whole genome shotgun (WGS) entry which is preliminary data.</text>
</comment>
<evidence type="ECO:0000259" key="1">
    <source>
        <dbReference type="Pfam" id="PF01841"/>
    </source>
</evidence>
<evidence type="ECO:0000313" key="3">
    <source>
        <dbReference type="Proteomes" id="UP000230658"/>
    </source>
</evidence>
<name>A0A2M7MGC9_9BACT</name>
<protein>
    <recommendedName>
        <fullName evidence="1">Transglutaminase-like domain-containing protein</fullName>
    </recommendedName>
</protein>
<dbReference type="SUPFAM" id="SSF54001">
    <property type="entry name" value="Cysteine proteinases"/>
    <property type="match status" value="1"/>
</dbReference>
<dbReference type="Gene3D" id="3.10.620.30">
    <property type="match status" value="1"/>
</dbReference>